<comment type="similarity">
    <text evidence="2">Belongs to the methyl-accepting chemotaxis (MCP) protein family.</text>
</comment>
<dbReference type="SMART" id="SM00283">
    <property type="entry name" value="MA"/>
    <property type="match status" value="1"/>
</dbReference>
<gene>
    <name evidence="6" type="ORF">ABIA69_004266</name>
</gene>
<reference evidence="6 7" key="1">
    <citation type="submission" date="2024-06" db="EMBL/GenBank/DDBJ databases">
        <title>Sorghum-associated microbial communities from plants grown in Nebraska, USA.</title>
        <authorList>
            <person name="Schachtman D."/>
        </authorList>
    </citation>
    <scope>NUCLEOTIDE SEQUENCE [LARGE SCALE GENOMIC DNA]</scope>
    <source>
        <strain evidence="6 7">736</strain>
    </source>
</reference>
<protein>
    <submittedName>
        <fullName evidence="6">PAS domain S-box-containing protein</fullName>
    </submittedName>
</protein>
<keyword evidence="1 3" id="KW-0807">Transducer</keyword>
<dbReference type="Gene3D" id="6.10.250.3200">
    <property type="match status" value="1"/>
</dbReference>
<dbReference type="InterPro" id="IPR000700">
    <property type="entry name" value="PAS-assoc_C"/>
</dbReference>
<dbReference type="PANTHER" id="PTHR32089">
    <property type="entry name" value="METHYL-ACCEPTING CHEMOTAXIS PROTEIN MCPB"/>
    <property type="match status" value="1"/>
</dbReference>
<feature type="domain" description="Methyl-accepting transducer" evidence="4">
    <location>
        <begin position="150"/>
        <end position="263"/>
    </location>
</feature>
<dbReference type="Pfam" id="PF13426">
    <property type="entry name" value="PAS_9"/>
    <property type="match status" value="1"/>
</dbReference>
<dbReference type="InterPro" id="IPR004090">
    <property type="entry name" value="Chemotax_Me-accpt_rcpt"/>
</dbReference>
<dbReference type="Pfam" id="PF00015">
    <property type="entry name" value="MCPsignal"/>
    <property type="match status" value="1"/>
</dbReference>
<organism evidence="6 7">
    <name type="scientific">Lysinibacillus parviboronicapiens</name>
    <dbReference type="NCBI Taxonomy" id="436516"/>
    <lineage>
        <taxon>Bacteria</taxon>
        <taxon>Bacillati</taxon>
        <taxon>Bacillota</taxon>
        <taxon>Bacilli</taxon>
        <taxon>Bacillales</taxon>
        <taxon>Bacillaceae</taxon>
        <taxon>Lysinibacillus</taxon>
    </lineage>
</organism>
<dbReference type="SUPFAM" id="SSF58104">
    <property type="entry name" value="Methyl-accepting chemotaxis protein (MCP) signaling domain"/>
    <property type="match status" value="1"/>
</dbReference>
<dbReference type="SUPFAM" id="SSF55785">
    <property type="entry name" value="PYP-like sensor domain (PAS domain)"/>
    <property type="match status" value="1"/>
</dbReference>
<dbReference type="InterPro" id="IPR004089">
    <property type="entry name" value="MCPsignal_dom"/>
</dbReference>
<dbReference type="Gene3D" id="3.30.450.20">
    <property type="entry name" value="PAS domain"/>
    <property type="match status" value="1"/>
</dbReference>
<dbReference type="InterPro" id="IPR035965">
    <property type="entry name" value="PAS-like_dom_sf"/>
</dbReference>
<evidence type="ECO:0000256" key="2">
    <source>
        <dbReference type="ARBA" id="ARBA00029447"/>
    </source>
</evidence>
<sequence length="263" mass="29517">MLDPNDVLYALDFNLAMIEFDTEGNILWVNEHFASAVGYSVKELQKMHHKELCADEFRTSIKYNELWRNLIKGTKFQEKIQRIGKRKNKIWLEATYIPIVNTEDKVTAILKIATDITERENRTIETVSKLQDMSVELGDIVVANSKVNMEALQSLIEQTALISDISQTIKYIASQTNLLALNAAIEAARAGDHGRGFAVVADEVRRLAVNSDEAIIKVNENVKNISEGVIKVSEVTENSQKTVKETQSKISKVMDSFGTSVLQ</sequence>
<evidence type="ECO:0000256" key="3">
    <source>
        <dbReference type="PROSITE-ProRule" id="PRU00284"/>
    </source>
</evidence>
<dbReference type="EMBL" id="JBEPSB010000030">
    <property type="protein sequence ID" value="MET4563073.1"/>
    <property type="molecule type" value="Genomic_DNA"/>
</dbReference>
<dbReference type="PRINTS" id="PR00260">
    <property type="entry name" value="CHEMTRNSDUCR"/>
</dbReference>
<proteinExistence type="inferred from homology"/>
<comment type="caution">
    <text evidence="6">The sequence shown here is derived from an EMBL/GenBank/DDBJ whole genome shotgun (WGS) entry which is preliminary data.</text>
</comment>
<dbReference type="PANTHER" id="PTHR32089:SF112">
    <property type="entry name" value="LYSOZYME-LIKE PROTEIN-RELATED"/>
    <property type="match status" value="1"/>
</dbReference>
<accession>A0ABV2PR14</accession>
<dbReference type="CDD" id="cd00130">
    <property type="entry name" value="PAS"/>
    <property type="match status" value="1"/>
</dbReference>
<evidence type="ECO:0000313" key="7">
    <source>
        <dbReference type="Proteomes" id="UP001549363"/>
    </source>
</evidence>
<evidence type="ECO:0000256" key="1">
    <source>
        <dbReference type="ARBA" id="ARBA00023224"/>
    </source>
</evidence>
<dbReference type="Proteomes" id="UP001549363">
    <property type="component" value="Unassembled WGS sequence"/>
</dbReference>
<dbReference type="PROSITE" id="PS50111">
    <property type="entry name" value="CHEMOTAXIS_TRANSDUC_2"/>
    <property type="match status" value="1"/>
</dbReference>
<feature type="domain" description="PAC" evidence="5">
    <location>
        <begin position="74"/>
        <end position="128"/>
    </location>
</feature>
<evidence type="ECO:0000313" key="6">
    <source>
        <dbReference type="EMBL" id="MET4563073.1"/>
    </source>
</evidence>
<name>A0ABV2PR14_9BACI</name>
<dbReference type="InterPro" id="IPR000014">
    <property type="entry name" value="PAS"/>
</dbReference>
<dbReference type="PROSITE" id="PS50113">
    <property type="entry name" value="PAC"/>
    <property type="match status" value="1"/>
</dbReference>
<dbReference type="NCBIfam" id="TIGR00229">
    <property type="entry name" value="sensory_box"/>
    <property type="match status" value="1"/>
</dbReference>
<evidence type="ECO:0000259" key="4">
    <source>
        <dbReference type="PROSITE" id="PS50111"/>
    </source>
</evidence>
<keyword evidence="7" id="KW-1185">Reference proteome</keyword>
<evidence type="ECO:0000259" key="5">
    <source>
        <dbReference type="PROSITE" id="PS50113"/>
    </source>
</evidence>